<organism evidence="6 7">
    <name type="scientific">Mesobacillus selenatarsenatis (strain DSM 18680 / JCM 14380 / FERM P-15431 / SF-1)</name>
    <dbReference type="NCBI Taxonomy" id="1321606"/>
    <lineage>
        <taxon>Bacteria</taxon>
        <taxon>Bacillati</taxon>
        <taxon>Bacillota</taxon>
        <taxon>Bacilli</taxon>
        <taxon>Bacillales</taxon>
        <taxon>Bacillaceae</taxon>
        <taxon>Mesobacillus</taxon>
    </lineage>
</organism>
<accession>A0A0A8X4D0</accession>
<evidence type="ECO:0000259" key="5">
    <source>
        <dbReference type="PROSITE" id="PS50931"/>
    </source>
</evidence>
<gene>
    <name evidence="6" type="ORF">SAMD00020551_1106</name>
</gene>
<dbReference type="InterPro" id="IPR036388">
    <property type="entry name" value="WH-like_DNA-bd_sf"/>
</dbReference>
<evidence type="ECO:0000256" key="2">
    <source>
        <dbReference type="ARBA" id="ARBA00023015"/>
    </source>
</evidence>
<dbReference type="GO" id="GO:0003700">
    <property type="term" value="F:DNA-binding transcription factor activity"/>
    <property type="evidence" value="ECO:0007669"/>
    <property type="project" value="InterPro"/>
</dbReference>
<protein>
    <submittedName>
        <fullName evidence="6">LysR family transcriptional regulator YeiE</fullName>
    </submittedName>
</protein>
<dbReference type="InterPro" id="IPR005119">
    <property type="entry name" value="LysR_subst-bd"/>
</dbReference>
<dbReference type="SUPFAM" id="SSF46785">
    <property type="entry name" value="Winged helix' DNA-binding domain"/>
    <property type="match status" value="1"/>
</dbReference>
<evidence type="ECO:0000313" key="6">
    <source>
        <dbReference type="EMBL" id="GAM12971.1"/>
    </source>
</evidence>
<dbReference type="FunFam" id="1.10.10.10:FF:000001">
    <property type="entry name" value="LysR family transcriptional regulator"/>
    <property type="match status" value="1"/>
</dbReference>
<comment type="similarity">
    <text evidence="1">Belongs to the LysR transcriptional regulatory family.</text>
</comment>
<dbReference type="Gene3D" id="3.40.190.10">
    <property type="entry name" value="Periplasmic binding protein-like II"/>
    <property type="match status" value="2"/>
</dbReference>
<dbReference type="PROSITE" id="PS50931">
    <property type="entry name" value="HTH_LYSR"/>
    <property type="match status" value="1"/>
</dbReference>
<dbReference type="PANTHER" id="PTHR30126">
    <property type="entry name" value="HTH-TYPE TRANSCRIPTIONAL REGULATOR"/>
    <property type="match status" value="1"/>
</dbReference>
<evidence type="ECO:0000313" key="7">
    <source>
        <dbReference type="Proteomes" id="UP000031014"/>
    </source>
</evidence>
<proteinExistence type="inferred from homology"/>
<dbReference type="PRINTS" id="PR00039">
    <property type="entry name" value="HTHLYSR"/>
</dbReference>
<dbReference type="Gene3D" id="1.10.10.10">
    <property type="entry name" value="Winged helix-like DNA-binding domain superfamily/Winged helix DNA-binding domain"/>
    <property type="match status" value="1"/>
</dbReference>
<dbReference type="GO" id="GO:0000976">
    <property type="term" value="F:transcription cis-regulatory region binding"/>
    <property type="evidence" value="ECO:0007669"/>
    <property type="project" value="TreeGrafter"/>
</dbReference>
<dbReference type="Pfam" id="PF00126">
    <property type="entry name" value="HTH_1"/>
    <property type="match status" value="1"/>
</dbReference>
<dbReference type="InterPro" id="IPR000847">
    <property type="entry name" value="LysR_HTH_N"/>
</dbReference>
<keyword evidence="2" id="KW-0805">Transcription regulation</keyword>
<name>A0A0A8X4D0_MESS1</name>
<dbReference type="STRING" id="1321606.SAMD00020551_1106"/>
<evidence type="ECO:0000256" key="3">
    <source>
        <dbReference type="ARBA" id="ARBA00023125"/>
    </source>
</evidence>
<keyword evidence="7" id="KW-1185">Reference proteome</keyword>
<dbReference type="InterPro" id="IPR036390">
    <property type="entry name" value="WH_DNA-bd_sf"/>
</dbReference>
<keyword evidence="3" id="KW-0238">DNA-binding</keyword>
<evidence type="ECO:0000256" key="1">
    <source>
        <dbReference type="ARBA" id="ARBA00009437"/>
    </source>
</evidence>
<dbReference type="RefSeq" id="WP_041964864.1">
    <property type="nucleotide sequence ID" value="NZ_BASE01000023.1"/>
</dbReference>
<keyword evidence="4" id="KW-0804">Transcription</keyword>
<dbReference type="PANTHER" id="PTHR30126:SF39">
    <property type="entry name" value="HTH-TYPE TRANSCRIPTIONAL REGULATOR CYSL"/>
    <property type="match status" value="1"/>
</dbReference>
<dbReference type="Pfam" id="PF03466">
    <property type="entry name" value="LysR_substrate"/>
    <property type="match status" value="1"/>
</dbReference>
<dbReference type="SUPFAM" id="SSF53850">
    <property type="entry name" value="Periplasmic binding protein-like II"/>
    <property type="match status" value="1"/>
</dbReference>
<dbReference type="OrthoDB" id="9785745at2"/>
<comment type="caution">
    <text evidence="6">The sequence shown here is derived from an EMBL/GenBank/DDBJ whole genome shotgun (WGS) entry which is preliminary data.</text>
</comment>
<feature type="domain" description="HTH lysR-type" evidence="5">
    <location>
        <begin position="1"/>
        <end position="58"/>
    </location>
</feature>
<dbReference type="EMBL" id="BASE01000023">
    <property type="protein sequence ID" value="GAM12971.1"/>
    <property type="molecule type" value="Genomic_DNA"/>
</dbReference>
<sequence>MNLEHLKTFIAAAKYESFSQAGKMLNLSQPAVSHQISQLETYYNKQLFIRANRKIKLSEAGKTLYEHGQQLIALNEKLENLLAEGDSSQSIKIGCSNTIGECLISKVVQDFIKLNPDITSNQIQITIGTSVHITDLLYASDIDLALVEGQAGRYDFISHEFYDDLLVLGVSPQHRADPGNQEPAKLEEMTWLIREPGCAMRQATLDLWKGLNIQPKSVLVYNSNTLIKEGVKSGLGVAVFSKLAICPEIHSRQLIVSPFKDRDRYRPFFLLRKDKQFKSNLHERLWNFIRDLDENPNASC</sequence>
<reference evidence="6 7" key="1">
    <citation type="submission" date="2013-06" db="EMBL/GenBank/DDBJ databases">
        <title>Whole genome shotgun sequence of Bacillus selenatarsenatis SF-1.</title>
        <authorList>
            <person name="Kuroda M."/>
            <person name="Sei K."/>
            <person name="Yamashita M."/>
            <person name="Ike M."/>
        </authorList>
    </citation>
    <scope>NUCLEOTIDE SEQUENCE [LARGE SCALE GENOMIC DNA]</scope>
    <source>
        <strain evidence="6 7">SF-1</strain>
    </source>
</reference>
<evidence type="ECO:0000256" key="4">
    <source>
        <dbReference type="ARBA" id="ARBA00023163"/>
    </source>
</evidence>
<dbReference type="Proteomes" id="UP000031014">
    <property type="component" value="Unassembled WGS sequence"/>
</dbReference>
<dbReference type="AlphaFoldDB" id="A0A0A8X4D0"/>